<evidence type="ECO:0000313" key="1">
    <source>
        <dbReference type="EMBL" id="SHI17688.1"/>
    </source>
</evidence>
<dbReference type="SUPFAM" id="SSF52540">
    <property type="entry name" value="P-loop containing nucleoside triphosphate hydrolases"/>
    <property type="match status" value="1"/>
</dbReference>
<keyword evidence="2" id="KW-1185">Reference proteome</keyword>
<gene>
    <name evidence="1" type="ORF">SAMN02745229_01879</name>
</gene>
<dbReference type="EMBL" id="FQXK01000014">
    <property type="protein sequence ID" value="SHI17688.1"/>
    <property type="molecule type" value="Genomic_DNA"/>
</dbReference>
<accession>A0A1M5Z0V3</accession>
<dbReference type="InterPro" id="IPR027417">
    <property type="entry name" value="P-loop_NTPase"/>
</dbReference>
<dbReference type="AlphaFoldDB" id="A0A1M5Z0V3"/>
<name>A0A1M5Z0V3_BUTFI</name>
<reference evidence="2" key="1">
    <citation type="submission" date="2016-11" db="EMBL/GenBank/DDBJ databases">
        <authorList>
            <person name="Varghese N."/>
            <person name="Submissions S."/>
        </authorList>
    </citation>
    <scope>NUCLEOTIDE SEQUENCE [LARGE SCALE GENOMIC DNA]</scope>
    <source>
        <strain evidence="2">DSM 3071</strain>
    </source>
</reference>
<dbReference type="Gene3D" id="3.40.50.300">
    <property type="entry name" value="P-loop containing nucleotide triphosphate hydrolases"/>
    <property type="match status" value="1"/>
</dbReference>
<dbReference type="Proteomes" id="UP000184278">
    <property type="component" value="Unassembled WGS sequence"/>
</dbReference>
<dbReference type="STRING" id="1121131.SAMN02745229_01879"/>
<protein>
    <submittedName>
        <fullName evidence="1">Alpha-galactosidase</fullName>
    </submittedName>
</protein>
<organism evidence="1 2">
    <name type="scientific">Butyrivibrio fibrisolvens DSM 3071</name>
    <dbReference type="NCBI Taxonomy" id="1121131"/>
    <lineage>
        <taxon>Bacteria</taxon>
        <taxon>Bacillati</taxon>
        <taxon>Bacillota</taxon>
        <taxon>Clostridia</taxon>
        <taxon>Lachnospirales</taxon>
        <taxon>Lachnospiraceae</taxon>
        <taxon>Butyrivibrio</taxon>
    </lineage>
</organism>
<evidence type="ECO:0000313" key="2">
    <source>
        <dbReference type="Proteomes" id="UP000184278"/>
    </source>
</evidence>
<proteinExistence type="predicted"/>
<sequence>MNETYNRVTNESGYGKKVLSILPWNKVKVPEDKNIPHGDMPGDKIEIEDGHITKAEIIFPKLVEMIAKAADSNEYGRCVIAVCGGSGVGKSEIASLLSFYLNAAGIGSYTLSGDNYPHRIPKYNDAERLRIFREAGIRGMADEGCMNAENFAIVQKWQQEEDDANEAHVSEYGWFKSYLDAGKKALAGYLGTPNETDYDEVSTIIKAFKDGADTLTLRRMGRDESALWYENVDFSDKKVLIIEWTHGNSDYIKGVDIPVLLNSTPAETLAHRRSRARDGKVDSAFTTLVLNIEQRELHSQAHKAKIIISKDAELITFEQYSQLMDGQF</sequence>